<feature type="transmembrane region" description="Helical" evidence="6">
    <location>
        <begin position="48"/>
        <end position="67"/>
    </location>
</feature>
<evidence type="ECO:0000256" key="1">
    <source>
        <dbReference type="ARBA" id="ARBA00004651"/>
    </source>
</evidence>
<dbReference type="Gene3D" id="1.20.1250.20">
    <property type="entry name" value="MFS general substrate transporter like domains"/>
    <property type="match status" value="2"/>
</dbReference>
<evidence type="ECO:0000313" key="9">
    <source>
        <dbReference type="Proteomes" id="UP000184526"/>
    </source>
</evidence>
<feature type="transmembrane region" description="Helical" evidence="6">
    <location>
        <begin position="386"/>
        <end position="408"/>
    </location>
</feature>
<feature type="transmembrane region" description="Helical" evidence="6">
    <location>
        <begin position="265"/>
        <end position="284"/>
    </location>
</feature>
<feature type="transmembrane region" description="Helical" evidence="6">
    <location>
        <begin position="230"/>
        <end position="253"/>
    </location>
</feature>
<name>A0A1M5SE17_9CLOT</name>
<dbReference type="PROSITE" id="PS51257">
    <property type="entry name" value="PROKAR_LIPOPROTEIN"/>
    <property type="match status" value="1"/>
</dbReference>
<keyword evidence="9" id="KW-1185">Reference proteome</keyword>
<dbReference type="STRING" id="1121306.SAMN02745196_00134"/>
<comment type="subcellular location">
    <subcellularLocation>
        <location evidence="1">Cell membrane</location>
        <topology evidence="1">Multi-pass membrane protein</topology>
    </subcellularLocation>
</comment>
<evidence type="ECO:0000256" key="3">
    <source>
        <dbReference type="ARBA" id="ARBA00022692"/>
    </source>
</evidence>
<dbReference type="PANTHER" id="PTHR11360">
    <property type="entry name" value="MONOCARBOXYLATE TRANSPORTER"/>
    <property type="match status" value="1"/>
</dbReference>
<dbReference type="GO" id="GO:0022857">
    <property type="term" value="F:transmembrane transporter activity"/>
    <property type="evidence" value="ECO:0007669"/>
    <property type="project" value="InterPro"/>
</dbReference>
<dbReference type="Pfam" id="PF07690">
    <property type="entry name" value="MFS_1"/>
    <property type="match status" value="1"/>
</dbReference>
<evidence type="ECO:0000256" key="5">
    <source>
        <dbReference type="ARBA" id="ARBA00023136"/>
    </source>
</evidence>
<evidence type="ECO:0000256" key="6">
    <source>
        <dbReference type="SAM" id="Phobius"/>
    </source>
</evidence>
<feature type="transmembrane region" description="Helical" evidence="6">
    <location>
        <begin position="320"/>
        <end position="342"/>
    </location>
</feature>
<proteinExistence type="predicted"/>
<dbReference type="OrthoDB" id="182417at2"/>
<dbReference type="InterPro" id="IPR020846">
    <property type="entry name" value="MFS_dom"/>
</dbReference>
<dbReference type="InterPro" id="IPR036259">
    <property type="entry name" value="MFS_trans_sf"/>
</dbReference>
<evidence type="ECO:0000313" key="8">
    <source>
        <dbReference type="EMBL" id="SHH36711.1"/>
    </source>
</evidence>
<dbReference type="GO" id="GO:0005886">
    <property type="term" value="C:plasma membrane"/>
    <property type="evidence" value="ECO:0007669"/>
    <property type="project" value="UniProtKB-SubCell"/>
</dbReference>
<feature type="domain" description="Major facilitator superfamily (MFS) profile" evidence="7">
    <location>
        <begin position="1"/>
        <end position="412"/>
    </location>
</feature>
<keyword evidence="5 6" id="KW-0472">Membrane</keyword>
<gene>
    <name evidence="8" type="ORF">SAMN02745196_00134</name>
</gene>
<feature type="transmembrane region" description="Helical" evidence="6">
    <location>
        <begin position="354"/>
        <end position="380"/>
    </location>
</feature>
<dbReference type="AlphaFoldDB" id="A0A1M5SE17"/>
<dbReference type="RefSeq" id="WP_072829021.1">
    <property type="nucleotide sequence ID" value="NZ_FQXP01000003.1"/>
</dbReference>
<dbReference type="EMBL" id="FQXP01000003">
    <property type="protein sequence ID" value="SHH36711.1"/>
    <property type="molecule type" value="Genomic_DNA"/>
</dbReference>
<reference evidence="8 9" key="1">
    <citation type="submission" date="2016-11" db="EMBL/GenBank/DDBJ databases">
        <authorList>
            <person name="Jaros S."/>
            <person name="Januszkiewicz K."/>
            <person name="Wedrychowicz H."/>
        </authorList>
    </citation>
    <scope>NUCLEOTIDE SEQUENCE [LARGE SCALE GENOMIC DNA]</scope>
    <source>
        <strain evidence="8 9">DSM 3089</strain>
    </source>
</reference>
<feature type="transmembrane region" description="Helical" evidence="6">
    <location>
        <begin position="291"/>
        <end position="314"/>
    </location>
</feature>
<dbReference type="SUPFAM" id="SSF103473">
    <property type="entry name" value="MFS general substrate transporter"/>
    <property type="match status" value="1"/>
</dbReference>
<feature type="transmembrane region" description="Helical" evidence="6">
    <location>
        <begin position="136"/>
        <end position="161"/>
    </location>
</feature>
<dbReference type="PANTHER" id="PTHR11360:SF290">
    <property type="entry name" value="MONOCARBOXYLATE MFS PERMEASE"/>
    <property type="match status" value="1"/>
</dbReference>
<accession>A0A1M5SE17</accession>
<dbReference type="InterPro" id="IPR050327">
    <property type="entry name" value="Proton-linked_MCT"/>
</dbReference>
<keyword evidence="4 6" id="KW-1133">Transmembrane helix</keyword>
<sequence length="418" mass="45459">MKKSKIFYGWWIILGCIIITSTIVPLVMSLSNKFLIQVTKEMNISRSSFTLANTILQGLGIFLSPIVAKKLANGNMKKIQSVSILGFAISYASYSFAQNIFHIYISAFFVGVFYLNATLIPVSMMITNWFIKKRGLAMSLAMAGIGIGGFIFSPITTILLSNYGWRITYRVMALIVLLLALPAALFILRKKPEDMGLTAYGADEVSSSNNNSSKTSSSVILSVTNSKRKLFFWILLLGMFTNSIINSGALGHFPPAIEELQGAKVQAAIISLYSLIGIFGKLLIGWINDKFGIVASTTFGCITFGLAFVFMLFGNSVTTLYIMAISFGLGTAIGTVIPPLITSEIFGSEKYGEAYGIVNSASQVGLALGSLFIASLYDIFGSYSPAWIILLILTAITYLGWIGSYLLSRKYCSTNPSK</sequence>
<evidence type="ECO:0000259" key="7">
    <source>
        <dbReference type="PROSITE" id="PS50850"/>
    </source>
</evidence>
<feature type="transmembrane region" description="Helical" evidence="6">
    <location>
        <begin position="167"/>
        <end position="188"/>
    </location>
</feature>
<dbReference type="Proteomes" id="UP000184526">
    <property type="component" value="Unassembled WGS sequence"/>
</dbReference>
<feature type="transmembrane region" description="Helical" evidence="6">
    <location>
        <begin position="7"/>
        <end position="28"/>
    </location>
</feature>
<evidence type="ECO:0000256" key="2">
    <source>
        <dbReference type="ARBA" id="ARBA00022448"/>
    </source>
</evidence>
<organism evidence="8 9">
    <name type="scientific">Clostridium collagenovorans DSM 3089</name>
    <dbReference type="NCBI Taxonomy" id="1121306"/>
    <lineage>
        <taxon>Bacteria</taxon>
        <taxon>Bacillati</taxon>
        <taxon>Bacillota</taxon>
        <taxon>Clostridia</taxon>
        <taxon>Eubacteriales</taxon>
        <taxon>Clostridiaceae</taxon>
        <taxon>Clostridium</taxon>
    </lineage>
</organism>
<evidence type="ECO:0000256" key="4">
    <source>
        <dbReference type="ARBA" id="ARBA00022989"/>
    </source>
</evidence>
<dbReference type="InterPro" id="IPR011701">
    <property type="entry name" value="MFS"/>
</dbReference>
<feature type="transmembrane region" description="Helical" evidence="6">
    <location>
        <begin position="79"/>
        <end position="97"/>
    </location>
</feature>
<keyword evidence="3 6" id="KW-0812">Transmembrane</keyword>
<protein>
    <submittedName>
        <fullName evidence="8">Sugar phosphate permease</fullName>
    </submittedName>
</protein>
<keyword evidence="2" id="KW-0813">Transport</keyword>
<dbReference type="PROSITE" id="PS50850">
    <property type="entry name" value="MFS"/>
    <property type="match status" value="1"/>
</dbReference>
<feature type="transmembrane region" description="Helical" evidence="6">
    <location>
        <begin position="103"/>
        <end position="124"/>
    </location>
</feature>